<dbReference type="EMBL" id="QGDT01000015">
    <property type="protein sequence ID" value="PWJ55067.1"/>
    <property type="molecule type" value="Genomic_DNA"/>
</dbReference>
<dbReference type="OrthoDB" id="9811665at2"/>
<feature type="coiled-coil region" evidence="1">
    <location>
        <begin position="28"/>
        <end position="55"/>
    </location>
</feature>
<accession>A0A316AXX7</accession>
<evidence type="ECO:0000256" key="1">
    <source>
        <dbReference type="SAM" id="Coils"/>
    </source>
</evidence>
<reference evidence="3 4" key="1">
    <citation type="submission" date="2018-03" db="EMBL/GenBank/DDBJ databases">
        <title>Genomic Encyclopedia of Archaeal and Bacterial Type Strains, Phase II (KMG-II): from individual species to whole genera.</title>
        <authorList>
            <person name="Goeker M."/>
        </authorList>
    </citation>
    <scope>NUCLEOTIDE SEQUENCE [LARGE SCALE GENOMIC DNA]</scope>
    <source>
        <strain evidence="3 4">DSM 100346</strain>
    </source>
</reference>
<proteinExistence type="predicted"/>
<evidence type="ECO:0000313" key="4">
    <source>
        <dbReference type="Proteomes" id="UP000245880"/>
    </source>
</evidence>
<keyword evidence="1" id="KW-0175">Coiled coil</keyword>
<dbReference type="Pfam" id="PF13455">
    <property type="entry name" value="MUG113"/>
    <property type="match status" value="1"/>
</dbReference>
<dbReference type="Pfam" id="PF13250">
    <property type="entry name" value="SNIPE"/>
    <property type="match status" value="1"/>
</dbReference>
<gene>
    <name evidence="3" type="ORF">CLV98_11588</name>
</gene>
<sequence>MGLFDLIKKKELKEIERLSGLLEKYQPISNIEDEVRKTQIELDRIDNEKKKLSVEYESGLATYYRLKQQLALFESNLEFIEFGVYEPHYNFERSDQYREEQKTIIEKQKLLIKNKDAVVCTTAWTIGGDAKLGRKTMDSIQKLILRAFNGECSAMISNVKWNNIVQMESRLEKAYNDLNKLAEGFHISINLDYLKLKLEEMYLEHEFLLKKQIEKDAAREIQAELKEEEKARREFEIARRKAEKEEEIYENALLKARKEISTATGLEYEKLISKIHSLESDLAIVLEKKDRAISMAQQTKRGHVYIISNIGSFGEDVYKIGMTRRLDPYDRVRELGDASVPFKFDVHALIYSDNARTLEFELHQAFAANKVNMLNNRREFFRISLDEIKQKIYQLGFDAEFVQMAEAMEYRETLMLRRDTKLFNCNELSQTNFTSYLFNDDNNSNTIDLKQAGV</sequence>
<feature type="domain" description="Bacteriophage T5 Orf172 DNA-binding" evidence="2">
    <location>
        <begin position="312"/>
        <end position="395"/>
    </location>
</feature>
<dbReference type="InterPro" id="IPR025280">
    <property type="entry name" value="SNIPE"/>
</dbReference>
<evidence type="ECO:0000313" key="3">
    <source>
        <dbReference type="EMBL" id="PWJ55067.1"/>
    </source>
</evidence>
<dbReference type="AlphaFoldDB" id="A0A316AXX7"/>
<keyword evidence="4" id="KW-1185">Reference proteome</keyword>
<dbReference type="Proteomes" id="UP000245880">
    <property type="component" value="Unassembled WGS sequence"/>
</dbReference>
<dbReference type="InterPro" id="IPR018306">
    <property type="entry name" value="Phage_T5_Orf172_DNA-bd"/>
</dbReference>
<dbReference type="RefSeq" id="WP_109677481.1">
    <property type="nucleotide sequence ID" value="NZ_QGDT01000015.1"/>
</dbReference>
<evidence type="ECO:0000259" key="2">
    <source>
        <dbReference type="SMART" id="SM00974"/>
    </source>
</evidence>
<organism evidence="3 4">
    <name type="scientific">Dyadobacter jejuensis</name>
    <dbReference type="NCBI Taxonomy" id="1082580"/>
    <lineage>
        <taxon>Bacteria</taxon>
        <taxon>Pseudomonadati</taxon>
        <taxon>Bacteroidota</taxon>
        <taxon>Cytophagia</taxon>
        <taxon>Cytophagales</taxon>
        <taxon>Spirosomataceae</taxon>
        <taxon>Dyadobacter</taxon>
    </lineage>
</organism>
<name>A0A316AXX7_9BACT</name>
<comment type="caution">
    <text evidence="3">The sequence shown here is derived from an EMBL/GenBank/DDBJ whole genome shotgun (WGS) entry which is preliminary data.</text>
</comment>
<dbReference type="SMART" id="SM00974">
    <property type="entry name" value="T5orf172"/>
    <property type="match status" value="1"/>
</dbReference>
<protein>
    <submittedName>
        <fullName evidence="3">T5orf172 domain-containing protein</fullName>
    </submittedName>
</protein>
<feature type="coiled-coil region" evidence="1">
    <location>
        <begin position="208"/>
        <end position="259"/>
    </location>
</feature>